<keyword evidence="9" id="KW-0411">Iron-sulfur</keyword>
<keyword evidence="5" id="KW-0288">FMN</keyword>
<reference evidence="11 12" key="1">
    <citation type="submission" date="2017-07" db="EMBL/GenBank/DDBJ databases">
        <title>Phylogenetic study on the rhizospheric bacterium Ochrobactrum sp. A44.</title>
        <authorList>
            <person name="Krzyzanowska D.M."/>
            <person name="Ossowicki A."/>
            <person name="Rajewska M."/>
            <person name="Maciag T."/>
            <person name="Kaczynski Z."/>
            <person name="Czerwicka M."/>
            <person name="Jafra S."/>
        </authorList>
    </citation>
    <scope>NUCLEOTIDE SEQUENCE [LARGE SCALE GENOMIC DNA]</scope>
    <source>
        <strain evidence="11 12">A44</strain>
        <plasmid evidence="11 12">unnamed1</plasmid>
    </source>
</reference>
<dbReference type="InterPro" id="IPR001155">
    <property type="entry name" value="OxRdtase_FMN_N"/>
</dbReference>
<dbReference type="EMBL" id="CP022605">
    <property type="protein sequence ID" value="ASV88801.1"/>
    <property type="molecule type" value="Genomic_DNA"/>
</dbReference>
<dbReference type="Pfam" id="PF13450">
    <property type="entry name" value="NAD_binding_8"/>
    <property type="match status" value="1"/>
</dbReference>
<dbReference type="OrthoDB" id="9804454at2"/>
<evidence type="ECO:0000256" key="5">
    <source>
        <dbReference type="ARBA" id="ARBA00022643"/>
    </source>
</evidence>
<comment type="cofactor">
    <cofactor evidence="1">
        <name>FMN</name>
        <dbReference type="ChEBI" id="CHEBI:58210"/>
    </cofactor>
</comment>
<evidence type="ECO:0000256" key="3">
    <source>
        <dbReference type="ARBA" id="ARBA00011048"/>
    </source>
</evidence>
<dbReference type="InterPro" id="IPR051793">
    <property type="entry name" value="NADH:flavin_oxidoreductase"/>
</dbReference>
<dbReference type="PANTHER" id="PTHR42917">
    <property type="entry name" value="2,4-DIENOYL-COA REDUCTASE"/>
    <property type="match status" value="1"/>
</dbReference>
<dbReference type="Gene3D" id="3.20.20.70">
    <property type="entry name" value="Aldolase class I"/>
    <property type="match status" value="1"/>
</dbReference>
<evidence type="ECO:0000256" key="6">
    <source>
        <dbReference type="ARBA" id="ARBA00022723"/>
    </source>
</evidence>
<dbReference type="PRINTS" id="PR00411">
    <property type="entry name" value="PNDRDTASEI"/>
</dbReference>
<geneLocation type="plasmid" evidence="11 12">
    <name>unnamed1</name>
</geneLocation>
<dbReference type="PANTHER" id="PTHR42917:SF2">
    <property type="entry name" value="2,4-DIENOYL-COA REDUCTASE [(2E)-ENOYL-COA-PRODUCING]"/>
    <property type="match status" value="1"/>
</dbReference>
<evidence type="ECO:0000256" key="4">
    <source>
        <dbReference type="ARBA" id="ARBA00022630"/>
    </source>
</evidence>
<dbReference type="RefSeq" id="WP_095448269.1">
    <property type="nucleotide sequence ID" value="NZ_CP022605.1"/>
</dbReference>
<dbReference type="GO" id="GO:0010181">
    <property type="term" value="F:FMN binding"/>
    <property type="evidence" value="ECO:0007669"/>
    <property type="project" value="InterPro"/>
</dbReference>
<keyword evidence="4" id="KW-0285">Flavoprotein</keyword>
<feature type="domain" description="NADH:flavin oxidoreductase/NADH oxidase N-terminal" evidence="10">
    <location>
        <begin position="18"/>
        <end position="351"/>
    </location>
</feature>
<evidence type="ECO:0000256" key="1">
    <source>
        <dbReference type="ARBA" id="ARBA00001917"/>
    </source>
</evidence>
<proteinExistence type="inferred from homology"/>
<keyword evidence="8" id="KW-0408">Iron</keyword>
<dbReference type="Gene3D" id="3.40.50.720">
    <property type="entry name" value="NAD(P)-binding Rossmann-like Domain"/>
    <property type="match status" value="1"/>
</dbReference>
<evidence type="ECO:0000256" key="8">
    <source>
        <dbReference type="ARBA" id="ARBA00023004"/>
    </source>
</evidence>
<accession>A0A248UQY9</accession>
<dbReference type="CDD" id="cd04734">
    <property type="entry name" value="OYE_like_3_FMN"/>
    <property type="match status" value="1"/>
</dbReference>
<dbReference type="Gene3D" id="3.50.50.60">
    <property type="entry name" value="FAD/NAD(P)-binding domain"/>
    <property type="match status" value="1"/>
</dbReference>
<evidence type="ECO:0000313" key="12">
    <source>
        <dbReference type="Proteomes" id="UP000215256"/>
    </source>
</evidence>
<gene>
    <name evidence="11" type="ORF">CES85_3082</name>
</gene>
<dbReference type="GO" id="GO:0008670">
    <property type="term" value="F:2,4-dienoyl-CoA reductase (NADPH) activity"/>
    <property type="evidence" value="ECO:0007669"/>
    <property type="project" value="TreeGrafter"/>
</dbReference>
<protein>
    <submittedName>
        <fullName evidence="11">Flavin oxidoreductase / NADH oxidase family protein</fullName>
    </submittedName>
</protein>
<sequence>MISIAKPGSEKAVSGDPLLQPFQLKHLLLKNRIISTSHASMLDDGGMPLERYQRYHEEKAKGGLAMTMIGGSAMSSRDSSWGGGQLNLSSDAIVPHLTAMAERIHKHDCAVISQVSHLGRRATAFSSSWLPVVAPSRVRETRNRNFPREMDHYDIARIVTDYAKAARRCRDAGLDGIETVTGGHLIGQFLSPLTNRRTDEFGGSLRNRARFGLLVHEAIRKEVGDRFIVGIRLVIDEGGDGGLSAEECAEIAGIFQSEGTIDYFNSIYGRMDSDLLLSEHNMPGLFQKSAPFLKEVEVFRQAVKLPLIHAAGVRDVATARYAIRENIVDLIGMTRAHIADPQIVNKIMRGEEERIRPCVGASYCLYKKVHCVHNPSSGRETVLPHQLTKAAPSRKVVVVGGGPAGLEAARVSAERGHNVVLFEAAAELGGQIRIAATPKQRRDLLGIVDWRMEEIDRLGVDVRLNAYVDETDVLAEQPDVIIVATGGLPDLEFIDGGELCTSVWDILTNAVPAHEDILIFDGTGRQSAASCALELTTRGKKIHYAMLDEMLAFEMSYTDKSGFRKKFAELNIPRTVDVRLIKVERKDNGLQAYFQNELTGEITTRLASQVIVDNGTIPLADIFFALRENAANLGETHFEPPEAIDTSPARGGFEIHRIGDAIASRDIYSAIQDAFRLCSII</sequence>
<dbReference type="AlphaFoldDB" id="A0A248UQY9"/>
<dbReference type="KEGG" id="och:CES85_3082"/>
<dbReference type="SUPFAM" id="SSF51395">
    <property type="entry name" value="FMN-linked oxidoreductases"/>
    <property type="match status" value="1"/>
</dbReference>
<evidence type="ECO:0000259" key="10">
    <source>
        <dbReference type="Pfam" id="PF00724"/>
    </source>
</evidence>
<dbReference type="Pfam" id="PF00724">
    <property type="entry name" value="Oxidored_FMN"/>
    <property type="match status" value="1"/>
</dbReference>
<dbReference type="InterPro" id="IPR036188">
    <property type="entry name" value="FAD/NAD-bd_sf"/>
</dbReference>
<name>A0A248UQY9_9HYPH</name>
<evidence type="ECO:0000256" key="7">
    <source>
        <dbReference type="ARBA" id="ARBA00023002"/>
    </source>
</evidence>
<keyword evidence="7" id="KW-0560">Oxidoreductase</keyword>
<dbReference type="InterPro" id="IPR013785">
    <property type="entry name" value="Aldolase_TIM"/>
</dbReference>
<evidence type="ECO:0000256" key="9">
    <source>
        <dbReference type="ARBA" id="ARBA00023014"/>
    </source>
</evidence>
<keyword evidence="11" id="KW-0614">Plasmid</keyword>
<comment type="cofactor">
    <cofactor evidence="2">
        <name>[4Fe-4S] cluster</name>
        <dbReference type="ChEBI" id="CHEBI:49883"/>
    </cofactor>
</comment>
<organism evidence="11 12">
    <name type="scientific">Ochrobactrum quorumnocens</name>
    <dbReference type="NCBI Taxonomy" id="271865"/>
    <lineage>
        <taxon>Bacteria</taxon>
        <taxon>Pseudomonadati</taxon>
        <taxon>Pseudomonadota</taxon>
        <taxon>Alphaproteobacteria</taxon>
        <taxon>Hyphomicrobiales</taxon>
        <taxon>Brucellaceae</taxon>
        <taxon>Brucella/Ochrobactrum group</taxon>
        <taxon>Ochrobactrum</taxon>
    </lineage>
</organism>
<dbReference type="GO" id="GO:0046872">
    <property type="term" value="F:metal ion binding"/>
    <property type="evidence" value="ECO:0007669"/>
    <property type="project" value="UniProtKB-KW"/>
</dbReference>
<comment type="similarity">
    <text evidence="3">In the N-terminal section; belongs to the NADH:flavin oxidoreductase/NADH oxidase family.</text>
</comment>
<dbReference type="GO" id="GO:0051536">
    <property type="term" value="F:iron-sulfur cluster binding"/>
    <property type="evidence" value="ECO:0007669"/>
    <property type="project" value="UniProtKB-KW"/>
</dbReference>
<dbReference type="GO" id="GO:0033543">
    <property type="term" value="P:fatty acid beta-oxidation, unsaturated, even number, reductase/isomerase pathway"/>
    <property type="evidence" value="ECO:0007669"/>
    <property type="project" value="TreeGrafter"/>
</dbReference>
<dbReference type="SUPFAM" id="SSF51905">
    <property type="entry name" value="FAD/NAD(P)-binding domain"/>
    <property type="match status" value="1"/>
</dbReference>
<evidence type="ECO:0000313" key="11">
    <source>
        <dbReference type="EMBL" id="ASV88801.1"/>
    </source>
</evidence>
<keyword evidence="6" id="KW-0479">Metal-binding</keyword>
<evidence type="ECO:0000256" key="2">
    <source>
        <dbReference type="ARBA" id="ARBA00001966"/>
    </source>
</evidence>
<dbReference type="Proteomes" id="UP000215256">
    <property type="component" value="Plasmid unnamed1"/>
</dbReference>
<dbReference type="PRINTS" id="PR00368">
    <property type="entry name" value="FADPNR"/>
</dbReference>